<organism evidence="3 4">
    <name type="scientific">Actinophytocola xanthii</name>
    <dbReference type="NCBI Taxonomy" id="1912961"/>
    <lineage>
        <taxon>Bacteria</taxon>
        <taxon>Bacillati</taxon>
        <taxon>Actinomycetota</taxon>
        <taxon>Actinomycetes</taxon>
        <taxon>Pseudonocardiales</taxon>
        <taxon>Pseudonocardiaceae</taxon>
    </lineage>
</organism>
<keyword evidence="4" id="KW-1185">Reference proteome</keyword>
<dbReference type="STRING" id="1912961.BU204_22700"/>
<dbReference type="Proteomes" id="UP000185596">
    <property type="component" value="Unassembled WGS sequence"/>
</dbReference>
<dbReference type="InterPro" id="IPR023346">
    <property type="entry name" value="Lysozyme-like_dom_sf"/>
</dbReference>
<dbReference type="GO" id="GO:0009253">
    <property type="term" value="P:peptidoglycan catabolic process"/>
    <property type="evidence" value="ECO:0007669"/>
    <property type="project" value="TreeGrafter"/>
</dbReference>
<keyword evidence="1" id="KW-0472">Membrane</keyword>
<keyword evidence="1" id="KW-1133">Transmembrane helix</keyword>
<evidence type="ECO:0000256" key="1">
    <source>
        <dbReference type="SAM" id="Phobius"/>
    </source>
</evidence>
<feature type="transmembrane region" description="Helical" evidence="1">
    <location>
        <begin position="15"/>
        <end position="35"/>
    </location>
</feature>
<feature type="domain" description="Transglycosylase SLT" evidence="2">
    <location>
        <begin position="185"/>
        <end position="232"/>
    </location>
</feature>
<dbReference type="SUPFAM" id="SSF53955">
    <property type="entry name" value="Lysozyme-like"/>
    <property type="match status" value="1"/>
</dbReference>
<comment type="caution">
    <text evidence="3">The sequence shown here is derived from an EMBL/GenBank/DDBJ whole genome shotgun (WGS) entry which is preliminary data.</text>
</comment>
<reference evidence="3 4" key="1">
    <citation type="submission" date="2016-12" db="EMBL/GenBank/DDBJ databases">
        <title>The draft genome sequence of Actinophytocola sp. 11-183.</title>
        <authorList>
            <person name="Wang W."/>
            <person name="Yuan L."/>
        </authorList>
    </citation>
    <scope>NUCLEOTIDE SEQUENCE [LARGE SCALE GENOMIC DNA]</scope>
    <source>
        <strain evidence="3 4">11-183</strain>
    </source>
</reference>
<dbReference type="CDD" id="cd13399">
    <property type="entry name" value="Slt35-like"/>
    <property type="match status" value="1"/>
</dbReference>
<proteinExistence type="predicted"/>
<protein>
    <submittedName>
        <fullName evidence="3">Murein transglycosylase</fullName>
    </submittedName>
</protein>
<dbReference type="EMBL" id="MSIE01000043">
    <property type="protein sequence ID" value="OLF15326.1"/>
    <property type="molecule type" value="Genomic_DNA"/>
</dbReference>
<evidence type="ECO:0000313" key="4">
    <source>
        <dbReference type="Proteomes" id="UP000185596"/>
    </source>
</evidence>
<sequence>MEPSSPPRGPHRRRVVGPLFIVIVLVAGLVGVVVLDRSEESARRPPADPAFEVPQQQVLPRSAVPQAAAIAPGGDRTTVRPTTAAVRDWATTVSEKTQIPSRTLVAYAEAELAVRASAPECGLSWTTLAGVGRVESHHGRYGGTTIGDDGRLSPPIVGIPLDGSEGVKAIPDTDDGRLDGDVEWDRAVGAMQFLPTTWSRWGARANGDGEAPDPQNIDDAALSAAKYLCASGGDLSSADGWWRAVLTYNRSVAYGQDVFSGADAYAKAARELG</sequence>
<evidence type="ECO:0000259" key="2">
    <source>
        <dbReference type="Pfam" id="PF13406"/>
    </source>
</evidence>
<evidence type="ECO:0000313" key="3">
    <source>
        <dbReference type="EMBL" id="OLF15326.1"/>
    </source>
</evidence>
<dbReference type="OrthoDB" id="9796191at2"/>
<dbReference type="InterPro" id="IPR031304">
    <property type="entry name" value="SLT_2"/>
</dbReference>
<keyword evidence="1" id="KW-0812">Transmembrane</keyword>
<dbReference type="PANTHER" id="PTHR30163:SF8">
    <property type="entry name" value="LYTIC MUREIN TRANSGLYCOSYLASE"/>
    <property type="match status" value="1"/>
</dbReference>
<dbReference type="Gene3D" id="1.10.530.10">
    <property type="match status" value="1"/>
</dbReference>
<dbReference type="InterPro" id="IPR043426">
    <property type="entry name" value="MltB-like"/>
</dbReference>
<dbReference type="AlphaFoldDB" id="A0A1Q8CLS8"/>
<accession>A0A1Q8CLS8</accession>
<dbReference type="GO" id="GO:0008933">
    <property type="term" value="F:peptidoglycan lytic transglycosylase activity"/>
    <property type="evidence" value="ECO:0007669"/>
    <property type="project" value="TreeGrafter"/>
</dbReference>
<gene>
    <name evidence="3" type="ORF">BU204_22700</name>
</gene>
<name>A0A1Q8CLS8_9PSEU</name>
<dbReference type="PANTHER" id="PTHR30163">
    <property type="entry name" value="MEMBRANE-BOUND LYTIC MUREIN TRANSGLYCOSYLASE B"/>
    <property type="match status" value="1"/>
</dbReference>
<dbReference type="Pfam" id="PF13406">
    <property type="entry name" value="SLT_2"/>
    <property type="match status" value="1"/>
</dbReference>